<dbReference type="GO" id="GO:0005829">
    <property type="term" value="C:cytosol"/>
    <property type="evidence" value="ECO:0007669"/>
    <property type="project" value="TreeGrafter"/>
</dbReference>
<dbReference type="InterPro" id="IPR001100">
    <property type="entry name" value="Pyr_nuc-diS_OxRdtase"/>
</dbReference>
<reference evidence="16 17" key="1">
    <citation type="journal article" date="2015" name="Proc. Natl. Acad. Sci. U.S.A.">
        <title>Expanded metabolic versatility of ubiquitous nitrite-oxidizing bacteria from the genus Nitrospira.</title>
        <authorList>
            <person name="Koch H."/>
            <person name="Lucker S."/>
            <person name="Albertsen M."/>
            <person name="Kitzinger K."/>
            <person name="Herbold C."/>
            <person name="Spieck E."/>
            <person name="Nielsen P.H."/>
            <person name="Wagner M."/>
            <person name="Daims H."/>
        </authorList>
    </citation>
    <scope>NUCLEOTIDE SEQUENCE [LARGE SCALE GENOMIC DNA]</scope>
    <source>
        <strain evidence="16 17">NSP M-1</strain>
    </source>
</reference>
<dbReference type="EC" id="1.6.1.1" evidence="4"/>
<dbReference type="AlphaFoldDB" id="A0A0K2GEL2"/>
<evidence type="ECO:0000259" key="14">
    <source>
        <dbReference type="Pfam" id="PF02852"/>
    </source>
</evidence>
<feature type="binding site" evidence="13">
    <location>
        <position position="314"/>
    </location>
    <ligand>
        <name>FAD</name>
        <dbReference type="ChEBI" id="CHEBI:57692"/>
    </ligand>
</feature>
<feature type="domain" description="FAD/NAD(P)-binding" evidence="15">
    <location>
        <begin position="7"/>
        <end position="329"/>
    </location>
</feature>
<evidence type="ECO:0000256" key="5">
    <source>
        <dbReference type="ARBA" id="ARBA00016603"/>
    </source>
</evidence>
<keyword evidence="8 13" id="KW-0274">FAD</keyword>
<gene>
    <name evidence="16" type="primary">sthA</name>
    <name evidence="16" type="ORF">NITMOv2_2986</name>
</gene>
<dbReference type="InterPro" id="IPR004099">
    <property type="entry name" value="Pyr_nucl-diS_OxRdtase_dimer"/>
</dbReference>
<dbReference type="SUPFAM" id="SSF55424">
    <property type="entry name" value="FAD/NAD-linked reductases, dimerisation (C-terminal) domain"/>
    <property type="match status" value="1"/>
</dbReference>
<evidence type="ECO:0000256" key="10">
    <source>
        <dbReference type="ARBA" id="ARBA00023002"/>
    </source>
</evidence>
<evidence type="ECO:0000256" key="4">
    <source>
        <dbReference type="ARBA" id="ARBA00012772"/>
    </source>
</evidence>
<keyword evidence="11 13" id="KW-0520">NAD</keyword>
<evidence type="ECO:0000256" key="13">
    <source>
        <dbReference type="PIRSR" id="PIRSR000350-3"/>
    </source>
</evidence>
<dbReference type="Gene3D" id="3.30.390.30">
    <property type="match status" value="1"/>
</dbReference>
<evidence type="ECO:0000256" key="6">
    <source>
        <dbReference type="ARBA" id="ARBA00022490"/>
    </source>
</evidence>
<keyword evidence="13" id="KW-0547">Nucleotide-binding</keyword>
<dbReference type="OrthoDB" id="230580at2"/>
<dbReference type="PATRIC" id="fig|42253.5.peg.2949"/>
<dbReference type="Pfam" id="PF02852">
    <property type="entry name" value="Pyr_redox_dim"/>
    <property type="match status" value="1"/>
</dbReference>
<dbReference type="InterPro" id="IPR050151">
    <property type="entry name" value="Class-I_Pyr_Nuc-Dis_Oxidored"/>
</dbReference>
<dbReference type="Gene3D" id="3.50.50.60">
    <property type="entry name" value="FAD/NAD(P)-binding domain"/>
    <property type="match status" value="2"/>
</dbReference>
<dbReference type="Pfam" id="PF07992">
    <property type="entry name" value="Pyr_redox_2"/>
    <property type="match status" value="1"/>
</dbReference>
<feature type="binding site" evidence="13">
    <location>
        <position position="273"/>
    </location>
    <ligand>
        <name>NAD(+)</name>
        <dbReference type="ChEBI" id="CHEBI:57540"/>
    </ligand>
</feature>
<dbReference type="PANTHER" id="PTHR22912:SF93">
    <property type="entry name" value="SOLUBLE PYRIDINE NUCLEOTIDE TRANSHYDROGENASE"/>
    <property type="match status" value="1"/>
</dbReference>
<evidence type="ECO:0000256" key="1">
    <source>
        <dbReference type="ARBA" id="ARBA00002842"/>
    </source>
</evidence>
<evidence type="ECO:0000256" key="2">
    <source>
        <dbReference type="ARBA" id="ARBA00004496"/>
    </source>
</evidence>
<dbReference type="GO" id="GO:0006103">
    <property type="term" value="P:2-oxoglutarate metabolic process"/>
    <property type="evidence" value="ECO:0007669"/>
    <property type="project" value="TreeGrafter"/>
</dbReference>
<comment type="cofactor">
    <cofactor evidence="13">
        <name>FAD</name>
        <dbReference type="ChEBI" id="CHEBI:57692"/>
    </cofactor>
    <text evidence="13">Binds 1 FAD per subunit.</text>
</comment>
<sequence>MSHGYDYDLLCIGSGPAGQRGAVQAAKLGKRAAVVERGRVVGGVCVATGTIPSKTFREAVLSLNGRAGFGRAGQGAGPVIRPTAEGLFARVAEVEQRQRDIIEDQLQRNEVTVFKGEARFIDPHTVAVTSNEASSVVTAAHILIAVGTIPAPPPGVATAPDLVVTSDELLRLTRLPRRLAVVGAGVIGIEYAAMFAALGIDVTVIDKRDRPLEFLDREIVDELLSQMRNCDVTFRLGEEVEQLEIVEGPPRRVVMRLQSGKRLVSELVLFCAGRQGATAQLNLPAAGLTPDERGRLTVDRQYRTAVPHIVAAGDVIGFPSLATTSAEQGRLAACVTFGVEADPMASHFPIGIYAIPEISMVGEPEHELTIRRVPYETGRARYREIARGHILGDDSGLLKMLFHREDRRLLGVHVIGTSATELIHIGQAVLGLGGGLDYFLTTAFNYPTLAECYKVAALDAHNKLSA</sequence>
<dbReference type="PRINTS" id="PR00368">
    <property type="entry name" value="FADPNR"/>
</dbReference>
<dbReference type="InterPro" id="IPR016156">
    <property type="entry name" value="FAD/NAD-linked_Rdtase_dimer_sf"/>
</dbReference>
<evidence type="ECO:0000313" key="16">
    <source>
        <dbReference type="EMBL" id="ALA59391.1"/>
    </source>
</evidence>
<dbReference type="PRINTS" id="PR00411">
    <property type="entry name" value="PNDRDTASEI"/>
</dbReference>
<evidence type="ECO:0000256" key="7">
    <source>
        <dbReference type="ARBA" id="ARBA00022630"/>
    </source>
</evidence>
<organism evidence="16 17">
    <name type="scientific">Nitrospira moscoviensis</name>
    <dbReference type="NCBI Taxonomy" id="42253"/>
    <lineage>
        <taxon>Bacteria</taxon>
        <taxon>Pseudomonadati</taxon>
        <taxon>Nitrospirota</taxon>
        <taxon>Nitrospiria</taxon>
        <taxon>Nitrospirales</taxon>
        <taxon>Nitrospiraceae</taxon>
        <taxon>Nitrospira</taxon>
    </lineage>
</organism>
<dbReference type="NCBIfam" id="NF003585">
    <property type="entry name" value="PRK05249.1"/>
    <property type="match status" value="1"/>
</dbReference>
<dbReference type="PANTHER" id="PTHR22912">
    <property type="entry name" value="DISULFIDE OXIDOREDUCTASE"/>
    <property type="match status" value="1"/>
</dbReference>
<comment type="subcellular location">
    <subcellularLocation>
        <location evidence="2">Cytoplasm</location>
    </subcellularLocation>
</comment>
<evidence type="ECO:0000256" key="9">
    <source>
        <dbReference type="ARBA" id="ARBA00022857"/>
    </source>
</evidence>
<evidence type="ECO:0000256" key="12">
    <source>
        <dbReference type="ARBA" id="ARBA00031183"/>
    </source>
</evidence>
<keyword evidence="17" id="KW-1185">Reference proteome</keyword>
<comment type="function">
    <text evidence="1">Conversion of NADPH, generated by peripheral catabolic pathways, to NADH, which can enter the respiratory chain for energy generation.</text>
</comment>
<accession>A0A0K2GEL2</accession>
<dbReference type="STRING" id="42253.NITMOv2_2986"/>
<feature type="binding site" evidence="13">
    <location>
        <position position="54"/>
    </location>
    <ligand>
        <name>FAD</name>
        <dbReference type="ChEBI" id="CHEBI:57692"/>
    </ligand>
</feature>
<evidence type="ECO:0000259" key="15">
    <source>
        <dbReference type="Pfam" id="PF07992"/>
    </source>
</evidence>
<dbReference type="GO" id="GO:0050660">
    <property type="term" value="F:flavin adenine dinucleotide binding"/>
    <property type="evidence" value="ECO:0007669"/>
    <property type="project" value="TreeGrafter"/>
</dbReference>
<feature type="domain" description="Pyridine nucleotide-disulphide oxidoreductase dimerisation" evidence="14">
    <location>
        <begin position="349"/>
        <end position="456"/>
    </location>
</feature>
<dbReference type="GO" id="GO:0004148">
    <property type="term" value="F:dihydrolipoyl dehydrogenase (NADH) activity"/>
    <property type="evidence" value="ECO:0007669"/>
    <property type="project" value="TreeGrafter"/>
</dbReference>
<keyword evidence="6" id="KW-0963">Cytoplasm</keyword>
<dbReference type="SUPFAM" id="SSF51905">
    <property type="entry name" value="FAD/NAD(P)-binding domain"/>
    <property type="match status" value="1"/>
</dbReference>
<dbReference type="EMBL" id="CP011801">
    <property type="protein sequence ID" value="ALA59391.1"/>
    <property type="molecule type" value="Genomic_DNA"/>
</dbReference>
<evidence type="ECO:0000256" key="11">
    <source>
        <dbReference type="ARBA" id="ARBA00023027"/>
    </source>
</evidence>
<keyword evidence="7" id="KW-0285">Flavoprotein</keyword>
<keyword evidence="10 16" id="KW-0560">Oxidoreductase</keyword>
<dbReference type="Proteomes" id="UP000069205">
    <property type="component" value="Chromosome"/>
</dbReference>
<dbReference type="InterPro" id="IPR023753">
    <property type="entry name" value="FAD/NAD-binding_dom"/>
</dbReference>
<evidence type="ECO:0000313" key="17">
    <source>
        <dbReference type="Proteomes" id="UP000069205"/>
    </source>
</evidence>
<comment type="similarity">
    <text evidence="3">Belongs to the class-I pyridine nucleotide-disulfide oxidoreductase family.</text>
</comment>
<keyword evidence="9" id="KW-0521">NADP</keyword>
<feature type="binding site" evidence="13">
    <location>
        <begin position="183"/>
        <end position="190"/>
    </location>
    <ligand>
        <name>NAD(+)</name>
        <dbReference type="ChEBI" id="CHEBI:57540"/>
    </ligand>
</feature>
<dbReference type="InterPro" id="IPR036188">
    <property type="entry name" value="FAD/NAD-bd_sf"/>
</dbReference>
<name>A0A0K2GEL2_NITMO</name>
<dbReference type="RefSeq" id="WP_053380410.1">
    <property type="nucleotide sequence ID" value="NZ_CP011801.1"/>
</dbReference>
<evidence type="ECO:0000256" key="3">
    <source>
        <dbReference type="ARBA" id="ARBA00007532"/>
    </source>
</evidence>
<proteinExistence type="inferred from homology"/>
<protein>
    <recommendedName>
        <fullName evidence="5">Soluble pyridine nucleotide transhydrogenase</fullName>
        <ecNumber evidence="4">1.6.1.1</ecNumber>
    </recommendedName>
    <alternativeName>
        <fullName evidence="12">NAD(P)(+) transhydrogenase [B-specific]</fullName>
    </alternativeName>
</protein>
<evidence type="ECO:0000256" key="8">
    <source>
        <dbReference type="ARBA" id="ARBA00022827"/>
    </source>
</evidence>
<dbReference type="PIRSF" id="PIRSF000350">
    <property type="entry name" value="Mercury_reductase_MerA"/>
    <property type="match status" value="1"/>
</dbReference>
<dbReference type="GO" id="GO:0003957">
    <property type="term" value="F:NAD(P)+ transhydrogenase (Si-specific) activity"/>
    <property type="evidence" value="ECO:0007669"/>
    <property type="project" value="UniProtKB-EC"/>
</dbReference>
<dbReference type="KEGG" id="nmv:NITMOv2_2986"/>